<comment type="caution">
    <text evidence="1">The sequence shown here is derived from an EMBL/GenBank/DDBJ whole genome shotgun (WGS) entry which is preliminary data.</text>
</comment>
<evidence type="ECO:0000313" key="1">
    <source>
        <dbReference type="EMBL" id="KKL52225.1"/>
    </source>
</evidence>
<proteinExistence type="predicted"/>
<protein>
    <submittedName>
        <fullName evidence="1">Uncharacterized protein</fullName>
    </submittedName>
</protein>
<reference evidence="1" key="1">
    <citation type="journal article" date="2015" name="Nature">
        <title>Complex archaea that bridge the gap between prokaryotes and eukaryotes.</title>
        <authorList>
            <person name="Spang A."/>
            <person name="Saw J.H."/>
            <person name="Jorgensen S.L."/>
            <person name="Zaremba-Niedzwiedzka K."/>
            <person name="Martijn J."/>
            <person name="Lind A.E."/>
            <person name="van Eijk R."/>
            <person name="Schleper C."/>
            <person name="Guy L."/>
            <person name="Ettema T.J."/>
        </authorList>
    </citation>
    <scope>NUCLEOTIDE SEQUENCE</scope>
</reference>
<sequence>MNLTNKTDKELWDMLDKTYPKWINPGYMIYRNINYLDNKNKAYKIHQEIIRRERR</sequence>
<dbReference type="AlphaFoldDB" id="A0A0F9F4Q4"/>
<dbReference type="EMBL" id="LAZR01031972">
    <property type="protein sequence ID" value="KKL52225.1"/>
    <property type="molecule type" value="Genomic_DNA"/>
</dbReference>
<accession>A0A0F9F4Q4</accession>
<name>A0A0F9F4Q4_9ZZZZ</name>
<organism evidence="1">
    <name type="scientific">marine sediment metagenome</name>
    <dbReference type="NCBI Taxonomy" id="412755"/>
    <lineage>
        <taxon>unclassified sequences</taxon>
        <taxon>metagenomes</taxon>
        <taxon>ecological metagenomes</taxon>
    </lineage>
</organism>
<gene>
    <name evidence="1" type="ORF">LCGC14_2287650</name>
</gene>